<accession>A0AAD9XL22</accession>
<keyword evidence="2" id="KW-1185">Reference proteome</keyword>
<dbReference type="InterPro" id="IPR036691">
    <property type="entry name" value="Endo/exonu/phosph_ase_sf"/>
</dbReference>
<dbReference type="EMBL" id="JANJYI010000002">
    <property type="protein sequence ID" value="KAK2661205.1"/>
    <property type="molecule type" value="Genomic_DNA"/>
</dbReference>
<dbReference type="SUPFAM" id="SSF56219">
    <property type="entry name" value="DNase I-like"/>
    <property type="match status" value="1"/>
</dbReference>
<reference evidence="1" key="1">
    <citation type="journal article" date="2023" name="Plant J.">
        <title>Genome sequences and population genomics provide insights into the demographic history, inbreeding, and mutation load of two 'living fossil' tree species of Dipteronia.</title>
        <authorList>
            <person name="Feng Y."/>
            <person name="Comes H.P."/>
            <person name="Chen J."/>
            <person name="Zhu S."/>
            <person name="Lu R."/>
            <person name="Zhang X."/>
            <person name="Li P."/>
            <person name="Qiu J."/>
            <person name="Olsen K.M."/>
            <person name="Qiu Y."/>
        </authorList>
    </citation>
    <scope>NUCLEOTIDE SEQUENCE</scope>
    <source>
        <strain evidence="1">KIB01</strain>
    </source>
</reference>
<organism evidence="1 2">
    <name type="scientific">Dipteronia dyeriana</name>
    <dbReference type="NCBI Taxonomy" id="168575"/>
    <lineage>
        <taxon>Eukaryota</taxon>
        <taxon>Viridiplantae</taxon>
        <taxon>Streptophyta</taxon>
        <taxon>Embryophyta</taxon>
        <taxon>Tracheophyta</taxon>
        <taxon>Spermatophyta</taxon>
        <taxon>Magnoliopsida</taxon>
        <taxon>eudicotyledons</taxon>
        <taxon>Gunneridae</taxon>
        <taxon>Pentapetalae</taxon>
        <taxon>rosids</taxon>
        <taxon>malvids</taxon>
        <taxon>Sapindales</taxon>
        <taxon>Sapindaceae</taxon>
        <taxon>Hippocastanoideae</taxon>
        <taxon>Acereae</taxon>
        <taxon>Dipteronia</taxon>
    </lineage>
</organism>
<name>A0AAD9XL22_9ROSI</name>
<protein>
    <recommendedName>
        <fullName evidence="3">Reverse transcriptase</fullName>
    </recommendedName>
</protein>
<evidence type="ECO:0008006" key="3">
    <source>
        <dbReference type="Google" id="ProtNLM"/>
    </source>
</evidence>
<dbReference type="Gene3D" id="3.60.10.10">
    <property type="entry name" value="Endonuclease/exonuclease/phosphatase"/>
    <property type="match status" value="1"/>
</dbReference>
<sequence>MFGAWLRAPSPDKRGFDQEGLLLEEGTVESYLQLPSDVRYDKEDILVGLAKNLAIVALGKMSYRVEEVHGKLVINSEGCSGSLCLFWSASVDVSLLLYSRYHIDVQVEFQCGVLWHFTGFYGHLEASQRHHAWTLLRRLKGMTDLPWVCAGGFNKILDVFEKLGRQPKHYVLLENFRSALDDCELQDMGFSELTFTWCNKRNESKKAFMDKKFTRDEIRVAVFNMFPTKALGPDGLSTLFYQKFWPIVGDRVTQMCLGVLNEGHNLDGVDDTLIMLIPKMIACCLRGPASGQDYGSIKKVLDTYTTASGQLVNFRKSALCVRSKGLVDDLHSLCACFWQDSDEEQKNASVKVSTLNLPTGKWNEALIHQSFLAEDVSLILRIPCSSALCPDSLMWHSDKLGSFSVTILVANFFSGLVLLV</sequence>
<proteinExistence type="predicted"/>
<comment type="caution">
    <text evidence="1">The sequence shown here is derived from an EMBL/GenBank/DDBJ whole genome shotgun (WGS) entry which is preliminary data.</text>
</comment>
<dbReference type="AlphaFoldDB" id="A0AAD9XL22"/>
<gene>
    <name evidence="1" type="ORF">Ddye_007738</name>
</gene>
<evidence type="ECO:0000313" key="2">
    <source>
        <dbReference type="Proteomes" id="UP001280121"/>
    </source>
</evidence>
<dbReference type="Proteomes" id="UP001280121">
    <property type="component" value="Unassembled WGS sequence"/>
</dbReference>
<evidence type="ECO:0000313" key="1">
    <source>
        <dbReference type="EMBL" id="KAK2661205.1"/>
    </source>
</evidence>